<feature type="signal peptide" evidence="3">
    <location>
        <begin position="1"/>
        <end position="27"/>
    </location>
</feature>
<evidence type="ECO:0000313" key="5">
    <source>
        <dbReference type="Proteomes" id="UP000028181"/>
    </source>
</evidence>
<dbReference type="SMART" id="SM00028">
    <property type="entry name" value="TPR"/>
    <property type="match status" value="5"/>
</dbReference>
<organism evidence="4 5">
    <name type="scientific">Neorhizobium galegae bv. orientalis str. HAMBI 540</name>
    <dbReference type="NCBI Taxonomy" id="1028800"/>
    <lineage>
        <taxon>Bacteria</taxon>
        <taxon>Pseudomonadati</taxon>
        <taxon>Pseudomonadota</taxon>
        <taxon>Alphaproteobacteria</taxon>
        <taxon>Hyphomicrobiales</taxon>
        <taxon>Rhizobiaceae</taxon>
        <taxon>Rhizobium/Agrobacterium group</taxon>
        <taxon>Neorhizobium</taxon>
    </lineage>
</organism>
<dbReference type="PANTHER" id="PTHR12558:SF13">
    <property type="entry name" value="CELL DIVISION CYCLE PROTEIN 27 HOMOLOG"/>
    <property type="match status" value="1"/>
</dbReference>
<keyword evidence="1" id="KW-0802">TPR repeat</keyword>
<dbReference type="Pfam" id="PF13432">
    <property type="entry name" value="TPR_16"/>
    <property type="match status" value="1"/>
</dbReference>
<feature type="repeat" description="TPR" evidence="1">
    <location>
        <begin position="429"/>
        <end position="462"/>
    </location>
</feature>
<dbReference type="HOGENOM" id="CLU_007251_2_1_5"/>
<dbReference type="OrthoDB" id="9766710at2"/>
<keyword evidence="5" id="KW-1185">Reference proteome</keyword>
<dbReference type="eggNOG" id="COG0457">
    <property type="taxonomic scope" value="Bacteria"/>
</dbReference>
<evidence type="ECO:0000256" key="2">
    <source>
        <dbReference type="SAM" id="MobiDB-lite"/>
    </source>
</evidence>
<dbReference type="Pfam" id="PF14559">
    <property type="entry name" value="TPR_19"/>
    <property type="match status" value="1"/>
</dbReference>
<dbReference type="PANTHER" id="PTHR12558">
    <property type="entry name" value="CELL DIVISION CYCLE 16,23,27"/>
    <property type="match status" value="1"/>
</dbReference>
<evidence type="ECO:0000313" key="4">
    <source>
        <dbReference type="EMBL" id="CDN46657.1"/>
    </source>
</evidence>
<feature type="chain" id="PRO_5001653191" evidence="3">
    <location>
        <begin position="28"/>
        <end position="611"/>
    </location>
</feature>
<feature type="region of interest" description="Disordered" evidence="2">
    <location>
        <begin position="571"/>
        <end position="611"/>
    </location>
</feature>
<dbReference type="PATRIC" id="fig|1028800.3.peg.464"/>
<keyword evidence="3" id="KW-0732">Signal</keyword>
<evidence type="ECO:0000256" key="3">
    <source>
        <dbReference type="SAM" id="SignalP"/>
    </source>
</evidence>
<dbReference type="Proteomes" id="UP000028181">
    <property type="component" value="Chromosome I"/>
</dbReference>
<name>A0A068SKH5_NEOGA</name>
<dbReference type="EMBL" id="HG938353">
    <property type="protein sequence ID" value="CDN46657.1"/>
    <property type="molecule type" value="Genomic_DNA"/>
</dbReference>
<gene>
    <name evidence="4" type="ORF">RG540_CH04660</name>
</gene>
<dbReference type="Pfam" id="PF00515">
    <property type="entry name" value="TPR_1"/>
    <property type="match status" value="1"/>
</dbReference>
<dbReference type="InterPro" id="IPR011990">
    <property type="entry name" value="TPR-like_helical_dom_sf"/>
</dbReference>
<feature type="repeat" description="TPR" evidence="1">
    <location>
        <begin position="498"/>
        <end position="531"/>
    </location>
</feature>
<dbReference type="SUPFAM" id="SSF48452">
    <property type="entry name" value="TPR-like"/>
    <property type="match status" value="2"/>
</dbReference>
<proteinExistence type="predicted"/>
<dbReference type="Pfam" id="PF13181">
    <property type="entry name" value="TPR_8"/>
    <property type="match status" value="1"/>
</dbReference>
<dbReference type="GeneID" id="24257903"/>
<dbReference type="RefSeq" id="WP_038584147.1">
    <property type="nucleotide sequence ID" value="NZ_HG938353.1"/>
</dbReference>
<protein>
    <submittedName>
        <fullName evidence="4">Tetratricopeptide repeat protein</fullName>
    </submittedName>
</protein>
<accession>A0A068SKH5</accession>
<dbReference type="PROSITE" id="PS50005">
    <property type="entry name" value="TPR"/>
    <property type="match status" value="2"/>
</dbReference>
<dbReference type="InterPro" id="IPR019734">
    <property type="entry name" value="TPR_rpt"/>
</dbReference>
<dbReference type="AlphaFoldDB" id="A0A068SKH5"/>
<evidence type="ECO:0000256" key="1">
    <source>
        <dbReference type="PROSITE-ProRule" id="PRU00339"/>
    </source>
</evidence>
<sequence length="611" mass="66511">MRRKSSLLLLSSAALATVLMFGTVANAATAEAKPAVKDTVTFGPGNVKTFSGAFLAARTADVDHDYDTAIALYRKALAFDPANLEIRERLMISLLLNGDFDQGLTEANALKDDTAVERITKIVRGLDALRDKKFDIAKKVLAYEGPNDLDRLTHQLLSAWADVGAGKGKQAMASINNLKGPPWYKVFTDYHLGAMALVTGDIGTARQHLNTAVTNKEAVATAPDTFMRAVMALARLEAAAGNKQKALDAISVGDGMVSNYAPLKALRQSIEKGEKPQQQVSNAAEGAAGVLFSIGGALNRQGAEDMVSLYLQISHALDVKSADTLILLGGIAEKLKQPDRAIKFYASVPADSPMRRISELQLGVTLSDTGKVNEAKQHLKSLIESDPSDIRSYIAYGSVLSDAKDYKTMAETYDKAAEVIGPVPKPGDWTIFFQRGIAYERLKNWEKAEPSFRKSLELNPEQPQVLNYLGYSLVDMNKNLDEGLGMIKRAVDARPDDGYIVDSLGWAYFRMGKFDDAVTELERAVQLRAGDSTINDHLGDSYWRVGRKLEAVYQWNRALISEGEDINREQIKEKIEKGLPPLDPNATTADRSPSEPVAPAPPAPANPDKKS</sequence>
<dbReference type="KEGG" id="ngg:RG540_CH04660"/>
<dbReference type="Gene3D" id="1.25.40.10">
    <property type="entry name" value="Tetratricopeptide repeat domain"/>
    <property type="match status" value="4"/>
</dbReference>
<feature type="compositionally biased region" description="Pro residues" evidence="2">
    <location>
        <begin position="596"/>
        <end position="605"/>
    </location>
</feature>
<reference evidence="5" key="1">
    <citation type="journal article" date="2014" name="BMC Genomics">
        <title>Genome sequencing of two Neorhizobium galegae strains reveals a noeT gene responsible for the unusual acetylation of the nodulation factors.</title>
        <authorList>
            <person name="Osterman J."/>
            <person name="Marsh J."/>
            <person name="Laine P.K."/>
            <person name="Zeng Z."/>
            <person name="Alatalo E."/>
            <person name="Sullivan J.T."/>
            <person name="Young J.P."/>
            <person name="Thomas-Oates J."/>
            <person name="Paulin L."/>
            <person name="Lindstrom K."/>
        </authorList>
    </citation>
    <scope>NUCLEOTIDE SEQUENCE [LARGE SCALE GENOMIC DNA]</scope>
    <source>
        <strain evidence="5">HAMBI 540</strain>
    </source>
</reference>